<comment type="caution">
    <text evidence="3">The sequence shown here is derived from an EMBL/GenBank/DDBJ whole genome shotgun (WGS) entry which is preliminary data.</text>
</comment>
<feature type="region of interest" description="Disordered" evidence="1">
    <location>
        <begin position="649"/>
        <end position="692"/>
    </location>
</feature>
<keyword evidence="4" id="KW-1185">Reference proteome</keyword>
<feature type="compositionally biased region" description="Polar residues" evidence="1">
    <location>
        <begin position="1"/>
        <end position="28"/>
    </location>
</feature>
<feature type="region of interest" description="Disordered" evidence="1">
    <location>
        <begin position="55"/>
        <end position="95"/>
    </location>
</feature>
<dbReference type="InterPro" id="IPR005036">
    <property type="entry name" value="CBM21_dom"/>
</dbReference>
<dbReference type="InterPro" id="IPR050782">
    <property type="entry name" value="PP1_regulatory_subunit_3"/>
</dbReference>
<dbReference type="GO" id="GO:2001069">
    <property type="term" value="F:glycogen binding"/>
    <property type="evidence" value="ECO:0007669"/>
    <property type="project" value="TreeGrafter"/>
</dbReference>
<feature type="region of interest" description="Disordered" evidence="1">
    <location>
        <begin position="114"/>
        <end position="155"/>
    </location>
</feature>
<evidence type="ECO:0000313" key="4">
    <source>
        <dbReference type="Proteomes" id="UP000214365"/>
    </source>
</evidence>
<name>A0A1Q5Q6S5_TALAT</name>
<feature type="region of interest" description="Disordered" evidence="1">
    <location>
        <begin position="168"/>
        <end position="277"/>
    </location>
</feature>
<dbReference type="InterPro" id="IPR038175">
    <property type="entry name" value="CBM21_dom_sf"/>
</dbReference>
<gene>
    <name evidence="3" type="ORF">UA08_09342</name>
</gene>
<reference evidence="3 4" key="1">
    <citation type="submission" date="2015-06" db="EMBL/GenBank/DDBJ databases">
        <title>Talaromyces atroroseus IBT 11181 draft genome.</title>
        <authorList>
            <person name="Rasmussen K.B."/>
            <person name="Rasmussen S."/>
            <person name="Petersen B."/>
            <person name="Sicheritz-Ponten T."/>
            <person name="Mortensen U.H."/>
            <person name="Thrane U."/>
        </authorList>
    </citation>
    <scope>NUCLEOTIDE SEQUENCE [LARGE SCALE GENOMIC DNA]</scope>
    <source>
        <strain evidence="3 4">IBT 11181</strain>
    </source>
</reference>
<feature type="domain" description="CBM21" evidence="2">
    <location>
        <begin position="345"/>
        <end position="459"/>
    </location>
</feature>
<feature type="compositionally biased region" description="Low complexity" evidence="1">
    <location>
        <begin position="61"/>
        <end position="71"/>
    </location>
</feature>
<organism evidence="3 4">
    <name type="scientific">Talaromyces atroroseus</name>
    <dbReference type="NCBI Taxonomy" id="1441469"/>
    <lineage>
        <taxon>Eukaryota</taxon>
        <taxon>Fungi</taxon>
        <taxon>Dikarya</taxon>
        <taxon>Ascomycota</taxon>
        <taxon>Pezizomycotina</taxon>
        <taxon>Eurotiomycetes</taxon>
        <taxon>Eurotiomycetidae</taxon>
        <taxon>Eurotiales</taxon>
        <taxon>Trichocomaceae</taxon>
        <taxon>Talaromyces</taxon>
        <taxon>Talaromyces sect. Trachyspermi</taxon>
    </lineage>
</organism>
<dbReference type="PANTHER" id="PTHR12307:SF36">
    <property type="entry name" value="GLYCOGEN-BINDING SUBUNIT 76A"/>
    <property type="match status" value="1"/>
</dbReference>
<dbReference type="EMBL" id="LFMY01000022">
    <property type="protein sequence ID" value="OKL55391.1"/>
    <property type="molecule type" value="Genomic_DNA"/>
</dbReference>
<evidence type="ECO:0000259" key="2">
    <source>
        <dbReference type="PROSITE" id="PS51159"/>
    </source>
</evidence>
<proteinExistence type="predicted"/>
<dbReference type="GeneID" id="31009098"/>
<dbReference type="PROSITE" id="PS51159">
    <property type="entry name" value="CBM21"/>
    <property type="match status" value="1"/>
</dbReference>
<dbReference type="GO" id="GO:0008157">
    <property type="term" value="F:protein phosphatase 1 binding"/>
    <property type="evidence" value="ECO:0007669"/>
    <property type="project" value="TreeGrafter"/>
</dbReference>
<protein>
    <recommendedName>
        <fullName evidence="2">CBM21 domain-containing protein</fullName>
    </recommendedName>
</protein>
<dbReference type="GO" id="GO:0005979">
    <property type="term" value="P:regulation of glycogen biosynthetic process"/>
    <property type="evidence" value="ECO:0007669"/>
    <property type="project" value="TreeGrafter"/>
</dbReference>
<dbReference type="Gene3D" id="2.60.40.2440">
    <property type="entry name" value="Carbohydrate binding type-21 domain"/>
    <property type="match status" value="1"/>
</dbReference>
<sequence>MPYTSPSAPLAQPPTTASEANPSDSLSHPHTHSHTNECANTHANARSLSLSLLHAHPNRPPLSRSYSSQSYLRRHRRSPSYSKVTLPSVGGKLDDHSFLTSSTVGTQWSMSIDPHASLRQSPPPRNNAIIPSGAVISPPESAGNSSDEEVSPTDVRQVDLIDAALRSLQAERKNPDSPNQEDSDSNKRTPESNGNKDVAPIPALTLEARKISHSRSTSTESSLALISDSAETSSVDSEHEEDGERGAKPPMVRKKSGELVRPALRSKRRPSSMPGTPVFSKNVHFDAHLEHIRHFLQLDKPLAVSANTSPVETYSEEHEYPFGSKKAQSSIEWEIKVPNFPSNAAARRKHQPVRLERMFLSADQKNLVGVVSVANLAFQKKVVARFTVDYWKTISEVTAEYNHDIRRKQAHDGYDRFDFNVQLSDITDLDKKTLFVCIRYSVDGQEYWDNNDSMNYQVEFSKREKTRYREQEQQQIPSTRDHGRALPRSRNSPFIATRPRSMPPASFDDFRQSDSSFPASLDGSSGRHADSDFHLTAADSHDWLVEVPKPREKPASQAFGARYDFGLSLSAARSSGATEDRTTLSAKAKSLSSRAESPTTVHAHPLPPRGDNTFQPSAIVSSKPHLESPVYKELVDKYCFFSSTKKADSGLAGSPLSSSTNNPGTASPEGIPRADSGVAMSLPSDSPTGSPYNSSPIICNALYRETIPRSHSPFLPESQPAAILG</sequence>
<feature type="region of interest" description="Disordered" evidence="1">
    <location>
        <begin position="1"/>
        <end position="43"/>
    </location>
</feature>
<accession>A0A1Q5Q6S5</accession>
<dbReference type="OrthoDB" id="1881at2759"/>
<dbReference type="STRING" id="1441469.A0A1Q5Q6S5"/>
<dbReference type="PANTHER" id="PTHR12307">
    <property type="entry name" value="PROTEIN PHOSPHATASE 1 REGULATORY SUBUNIT"/>
    <property type="match status" value="1"/>
</dbReference>
<dbReference type="Pfam" id="PF03370">
    <property type="entry name" value="CBM_21"/>
    <property type="match status" value="1"/>
</dbReference>
<evidence type="ECO:0000313" key="3">
    <source>
        <dbReference type="EMBL" id="OKL55391.1"/>
    </source>
</evidence>
<dbReference type="RefSeq" id="XP_020115512.1">
    <property type="nucleotide sequence ID" value="XM_020265267.1"/>
</dbReference>
<feature type="compositionally biased region" description="Low complexity" evidence="1">
    <location>
        <begin position="574"/>
        <end position="593"/>
    </location>
</feature>
<feature type="compositionally biased region" description="Polar residues" evidence="1">
    <location>
        <begin position="655"/>
        <end position="665"/>
    </location>
</feature>
<feature type="compositionally biased region" description="Polar residues" evidence="1">
    <location>
        <begin position="683"/>
        <end position="692"/>
    </location>
</feature>
<feature type="compositionally biased region" description="Basic and acidic residues" evidence="1">
    <location>
        <begin position="463"/>
        <end position="472"/>
    </location>
</feature>
<evidence type="ECO:0000256" key="1">
    <source>
        <dbReference type="SAM" id="MobiDB-lite"/>
    </source>
</evidence>
<dbReference type="Proteomes" id="UP000214365">
    <property type="component" value="Unassembled WGS sequence"/>
</dbReference>
<feature type="region of interest" description="Disordered" evidence="1">
    <location>
        <begin position="574"/>
        <end position="617"/>
    </location>
</feature>
<dbReference type="GO" id="GO:0000164">
    <property type="term" value="C:protein phosphatase type 1 complex"/>
    <property type="evidence" value="ECO:0007669"/>
    <property type="project" value="TreeGrafter"/>
</dbReference>
<feature type="region of interest" description="Disordered" evidence="1">
    <location>
        <begin position="463"/>
        <end position="528"/>
    </location>
</feature>
<dbReference type="AlphaFoldDB" id="A0A1Q5Q6S5"/>